<dbReference type="Pfam" id="PF07047">
    <property type="entry name" value="OPA3"/>
    <property type="match status" value="1"/>
</dbReference>
<keyword evidence="2 3" id="KW-0175">Coiled coil</keyword>
<dbReference type="PANTHER" id="PTHR12499">
    <property type="entry name" value="OPTIC ATROPHY 3 PROTEIN OPA3"/>
    <property type="match status" value="1"/>
</dbReference>
<organism evidence="4">
    <name type="scientific">Mesocestoides corti</name>
    <name type="common">Flatworm</name>
    <dbReference type="NCBI Taxonomy" id="53468"/>
    <lineage>
        <taxon>Eukaryota</taxon>
        <taxon>Metazoa</taxon>
        <taxon>Spiralia</taxon>
        <taxon>Lophotrochozoa</taxon>
        <taxon>Platyhelminthes</taxon>
        <taxon>Cestoda</taxon>
        <taxon>Eucestoda</taxon>
        <taxon>Cyclophyllidea</taxon>
        <taxon>Mesocestoididae</taxon>
        <taxon>Mesocestoides</taxon>
    </lineage>
</organism>
<evidence type="ECO:0000313" key="4">
    <source>
        <dbReference type="WBParaSite" id="MCU_007873-RA"/>
    </source>
</evidence>
<dbReference type="WBParaSite" id="MCU_007873-RA">
    <property type="protein sequence ID" value="MCU_007873-RA"/>
    <property type="gene ID" value="MCU_007873"/>
</dbReference>
<feature type="coiled-coil region" evidence="3">
    <location>
        <begin position="105"/>
        <end position="139"/>
    </location>
</feature>
<reference evidence="4" key="1">
    <citation type="submission" date="2019-11" db="UniProtKB">
        <authorList>
            <consortium name="WormBaseParasite"/>
        </authorList>
    </citation>
    <scope>IDENTIFICATION</scope>
</reference>
<dbReference type="GO" id="GO:0019216">
    <property type="term" value="P:regulation of lipid metabolic process"/>
    <property type="evidence" value="ECO:0007669"/>
    <property type="project" value="TreeGrafter"/>
</dbReference>
<evidence type="ECO:0000256" key="2">
    <source>
        <dbReference type="ARBA" id="ARBA00023054"/>
    </source>
</evidence>
<sequence length="151" mass="17282">MVGAFPIFKLAVLGAKQISRPIANRLKQKAVYNGFFRRYVCIPSGQLYHLWDTRLKLKLLGVSKPMGVKKLTDESAAEMGAEILGELIMFSIGTFLLVLEYRRQSKNETEKERKARAEIRALEDAIKNLESRISSQSETLYQFSKRLENLK</sequence>
<name>A0A5K3FHJ6_MESCO</name>
<dbReference type="PANTHER" id="PTHR12499:SF0">
    <property type="entry name" value="OPTIC ATROPHY 3 PROTEIN"/>
    <property type="match status" value="1"/>
</dbReference>
<accession>A0A5K3FHJ6</accession>
<dbReference type="AlphaFoldDB" id="A0A5K3FHJ6"/>
<comment type="similarity">
    <text evidence="1">Belongs to the OPA3 family.</text>
</comment>
<evidence type="ECO:0000256" key="3">
    <source>
        <dbReference type="SAM" id="Coils"/>
    </source>
</evidence>
<proteinExistence type="inferred from homology"/>
<evidence type="ECO:0000256" key="1">
    <source>
        <dbReference type="ARBA" id="ARBA00007584"/>
    </source>
</evidence>
<protein>
    <submittedName>
        <fullName evidence="4">Optic atrophy 3 protein homolog</fullName>
    </submittedName>
</protein>
<dbReference type="GO" id="GO:0005739">
    <property type="term" value="C:mitochondrion"/>
    <property type="evidence" value="ECO:0007669"/>
    <property type="project" value="TreeGrafter"/>
</dbReference>
<dbReference type="InterPro" id="IPR010754">
    <property type="entry name" value="OPA3-like"/>
</dbReference>